<evidence type="ECO:0000256" key="12">
    <source>
        <dbReference type="ARBA" id="ARBA00023136"/>
    </source>
</evidence>
<keyword evidence="10" id="KW-0560">Oxidoreductase</keyword>
<dbReference type="InterPro" id="IPR014430">
    <property type="entry name" value="Scs7"/>
</dbReference>
<proteinExistence type="predicted"/>
<dbReference type="EMBL" id="VORB01000011">
    <property type="protein sequence ID" value="TXC76045.1"/>
    <property type="molecule type" value="Genomic_DNA"/>
</dbReference>
<feature type="domain" description="Fatty acid hydroxylase" evidence="15">
    <location>
        <begin position="64"/>
        <end position="201"/>
    </location>
</feature>
<dbReference type="InterPro" id="IPR006694">
    <property type="entry name" value="Fatty_acid_hydroxylase"/>
</dbReference>
<keyword evidence="11" id="KW-0443">Lipid metabolism</keyword>
<evidence type="ECO:0000313" key="16">
    <source>
        <dbReference type="EMBL" id="TXC76045.1"/>
    </source>
</evidence>
<dbReference type="GO" id="GO:0005506">
    <property type="term" value="F:iron ion binding"/>
    <property type="evidence" value="ECO:0007669"/>
    <property type="project" value="InterPro"/>
</dbReference>
<feature type="transmembrane region" description="Helical" evidence="14">
    <location>
        <begin position="57"/>
        <end position="78"/>
    </location>
</feature>
<sequence length="218" mass="25248">MSTQTTTPPSKAAESKMFDNPVLEKLTRTNSIVVVSAYTAISVIFYGYGYLNSGLSFWMEASMFICGLLLFTLMEYLIHRFTYHSHDYKEEEAWQYKVHGYHHEFPKDKDRLALPLPVALLVAGLLFYMLYLAMGNFSYHFFSGFILGYGGYLFVHYIVHTRRAPNNMFGYLWKHHNLHHYKYEDKAFGVSTPLWDFIFGTMPPKVEGKSTRVGANKS</sequence>
<keyword evidence="9 14" id="KW-1133">Transmembrane helix</keyword>
<dbReference type="RefSeq" id="WP_147015283.1">
    <property type="nucleotide sequence ID" value="NZ_VORB01000011.1"/>
</dbReference>
<evidence type="ECO:0000256" key="2">
    <source>
        <dbReference type="ARBA" id="ARBA00004477"/>
    </source>
</evidence>
<keyword evidence="6" id="KW-0256">Endoplasmic reticulum</keyword>
<dbReference type="GO" id="GO:0006633">
    <property type="term" value="P:fatty acid biosynthetic process"/>
    <property type="evidence" value="ECO:0007669"/>
    <property type="project" value="UniProtKB-KW"/>
</dbReference>
<evidence type="ECO:0000256" key="6">
    <source>
        <dbReference type="ARBA" id="ARBA00022824"/>
    </source>
</evidence>
<evidence type="ECO:0000256" key="10">
    <source>
        <dbReference type="ARBA" id="ARBA00023002"/>
    </source>
</evidence>
<evidence type="ECO:0000313" key="17">
    <source>
        <dbReference type="Proteomes" id="UP000321168"/>
    </source>
</evidence>
<evidence type="ECO:0000256" key="14">
    <source>
        <dbReference type="SAM" id="Phobius"/>
    </source>
</evidence>
<evidence type="ECO:0000256" key="4">
    <source>
        <dbReference type="ARBA" id="ARBA00022692"/>
    </source>
</evidence>
<gene>
    <name evidence="16" type="ORF">FRX97_11060</name>
</gene>
<protein>
    <submittedName>
        <fullName evidence="16">Fatty acid hydroxylase</fullName>
    </submittedName>
</protein>
<evidence type="ECO:0000256" key="9">
    <source>
        <dbReference type="ARBA" id="ARBA00022989"/>
    </source>
</evidence>
<evidence type="ECO:0000256" key="5">
    <source>
        <dbReference type="ARBA" id="ARBA00022723"/>
    </source>
</evidence>
<feature type="transmembrane region" description="Helical" evidence="14">
    <location>
        <begin position="32"/>
        <end position="51"/>
    </location>
</feature>
<accession>A0A5C6UZH5</accession>
<dbReference type="Pfam" id="PF04116">
    <property type="entry name" value="FA_hydroxylase"/>
    <property type="match status" value="1"/>
</dbReference>
<evidence type="ECO:0000259" key="15">
    <source>
        <dbReference type="Pfam" id="PF04116"/>
    </source>
</evidence>
<keyword evidence="12 14" id="KW-0472">Membrane</keyword>
<keyword evidence="5" id="KW-0479">Metal-binding</keyword>
<dbReference type="OrthoDB" id="9784228at2"/>
<keyword evidence="17" id="KW-1185">Reference proteome</keyword>
<keyword evidence="3" id="KW-0444">Lipid biosynthesis</keyword>
<dbReference type="PANTHER" id="PTHR12863">
    <property type="entry name" value="FATTY ACID HYDROXYLASE"/>
    <property type="match status" value="1"/>
</dbReference>
<dbReference type="AlphaFoldDB" id="A0A5C6UZH5"/>
<evidence type="ECO:0000256" key="11">
    <source>
        <dbReference type="ARBA" id="ARBA00023098"/>
    </source>
</evidence>
<keyword evidence="13" id="KW-0275">Fatty acid biosynthesis</keyword>
<keyword evidence="8" id="KW-0862">Zinc</keyword>
<dbReference type="PANTHER" id="PTHR12863:SF1">
    <property type="entry name" value="FATTY ACID 2-HYDROXYLASE"/>
    <property type="match status" value="1"/>
</dbReference>
<evidence type="ECO:0000256" key="3">
    <source>
        <dbReference type="ARBA" id="ARBA00022516"/>
    </source>
</evidence>
<dbReference type="GO" id="GO:0080132">
    <property type="term" value="F:fatty acid 2-hydroxylase activity"/>
    <property type="evidence" value="ECO:0007669"/>
    <property type="project" value="InterPro"/>
</dbReference>
<keyword evidence="7" id="KW-0276">Fatty acid metabolism</keyword>
<comment type="subcellular location">
    <subcellularLocation>
        <location evidence="2">Endoplasmic reticulum membrane</location>
        <topology evidence="2">Multi-pass membrane protein</topology>
    </subcellularLocation>
</comment>
<evidence type="ECO:0000256" key="1">
    <source>
        <dbReference type="ARBA" id="ARBA00001947"/>
    </source>
</evidence>
<feature type="transmembrane region" description="Helical" evidence="14">
    <location>
        <begin position="137"/>
        <end position="159"/>
    </location>
</feature>
<evidence type="ECO:0000256" key="8">
    <source>
        <dbReference type="ARBA" id="ARBA00022833"/>
    </source>
</evidence>
<name>A0A5C6UZH5_9FLAO</name>
<feature type="transmembrane region" description="Helical" evidence="14">
    <location>
        <begin position="112"/>
        <end position="131"/>
    </location>
</feature>
<organism evidence="16 17">
    <name type="scientific">Luteibaculum oceani</name>
    <dbReference type="NCBI Taxonomy" id="1294296"/>
    <lineage>
        <taxon>Bacteria</taxon>
        <taxon>Pseudomonadati</taxon>
        <taxon>Bacteroidota</taxon>
        <taxon>Flavobacteriia</taxon>
        <taxon>Flavobacteriales</taxon>
        <taxon>Luteibaculaceae</taxon>
        <taxon>Luteibaculum</taxon>
    </lineage>
</organism>
<dbReference type="GO" id="GO:0016020">
    <property type="term" value="C:membrane"/>
    <property type="evidence" value="ECO:0007669"/>
    <property type="project" value="InterPro"/>
</dbReference>
<evidence type="ECO:0000256" key="7">
    <source>
        <dbReference type="ARBA" id="ARBA00022832"/>
    </source>
</evidence>
<keyword evidence="4 14" id="KW-0812">Transmembrane</keyword>
<reference evidence="16 17" key="1">
    <citation type="submission" date="2019-08" db="EMBL/GenBank/DDBJ databases">
        <title>Genome of Luteibaculum oceani JCM 18817.</title>
        <authorList>
            <person name="Bowman J.P."/>
        </authorList>
    </citation>
    <scope>NUCLEOTIDE SEQUENCE [LARGE SCALE GENOMIC DNA]</scope>
    <source>
        <strain evidence="16 17">JCM 18817</strain>
    </source>
</reference>
<comment type="cofactor">
    <cofactor evidence="1">
        <name>Zn(2+)</name>
        <dbReference type="ChEBI" id="CHEBI:29105"/>
    </cofactor>
</comment>
<comment type="caution">
    <text evidence="16">The sequence shown here is derived from an EMBL/GenBank/DDBJ whole genome shotgun (WGS) entry which is preliminary data.</text>
</comment>
<dbReference type="Proteomes" id="UP000321168">
    <property type="component" value="Unassembled WGS sequence"/>
</dbReference>
<evidence type="ECO:0000256" key="13">
    <source>
        <dbReference type="ARBA" id="ARBA00023160"/>
    </source>
</evidence>